<proteinExistence type="predicted"/>
<organism evidence="1 2">
    <name type="scientific">Leucogyrophana mollusca</name>
    <dbReference type="NCBI Taxonomy" id="85980"/>
    <lineage>
        <taxon>Eukaryota</taxon>
        <taxon>Fungi</taxon>
        <taxon>Dikarya</taxon>
        <taxon>Basidiomycota</taxon>
        <taxon>Agaricomycotina</taxon>
        <taxon>Agaricomycetes</taxon>
        <taxon>Agaricomycetidae</taxon>
        <taxon>Boletales</taxon>
        <taxon>Boletales incertae sedis</taxon>
        <taxon>Leucogyrophana</taxon>
    </lineage>
</organism>
<gene>
    <name evidence="1" type="ORF">BV22DRAFT_915949</name>
</gene>
<name>A0ACB8AX89_9AGAM</name>
<dbReference type="Proteomes" id="UP000790709">
    <property type="component" value="Unassembled WGS sequence"/>
</dbReference>
<sequence>MMSVIIVDDAPPSKRVKTKVAADAQMSGDNHPVDTSKRPKSNAESSSKTKYTNDDLPAGSTLNGAWRGVLIPSYVKWYGSMYHAWGVKPAEECKILQLHWDTVYAERIPAVVEVDGPIHYVSNQRLIEWRSGLASVSLSMVTSLVASDPKFQAPEGLRELGKFWLTDKRYLFKDISAKDKSHYTGMWQSAFILQVFAAHLNYVQGAVDVPDLEDHDYTPRAALALSAAALERVFTLLTEDAITFEVITPKKMKKKNASSTRKKPNWKATIRNGEAFSAQRWARDTERLLKATKHIPADAWEIIIAGAQKFAKEALNKDNDNDESSDSDEDDDDYTDLYAFR</sequence>
<comment type="caution">
    <text evidence="1">The sequence shown here is derived from an EMBL/GenBank/DDBJ whole genome shotgun (WGS) entry which is preliminary data.</text>
</comment>
<protein>
    <submittedName>
        <fullName evidence="1">Uncharacterized protein</fullName>
    </submittedName>
</protein>
<reference evidence="1" key="1">
    <citation type="journal article" date="2021" name="New Phytol.">
        <title>Evolutionary innovations through gain and loss of genes in the ectomycorrhizal Boletales.</title>
        <authorList>
            <person name="Wu G."/>
            <person name="Miyauchi S."/>
            <person name="Morin E."/>
            <person name="Kuo A."/>
            <person name="Drula E."/>
            <person name="Varga T."/>
            <person name="Kohler A."/>
            <person name="Feng B."/>
            <person name="Cao Y."/>
            <person name="Lipzen A."/>
            <person name="Daum C."/>
            <person name="Hundley H."/>
            <person name="Pangilinan J."/>
            <person name="Johnson J."/>
            <person name="Barry K."/>
            <person name="LaButti K."/>
            <person name="Ng V."/>
            <person name="Ahrendt S."/>
            <person name="Min B."/>
            <person name="Choi I.G."/>
            <person name="Park H."/>
            <person name="Plett J.M."/>
            <person name="Magnuson J."/>
            <person name="Spatafora J.W."/>
            <person name="Nagy L.G."/>
            <person name="Henrissat B."/>
            <person name="Grigoriev I.V."/>
            <person name="Yang Z.L."/>
            <person name="Xu J."/>
            <person name="Martin F.M."/>
        </authorList>
    </citation>
    <scope>NUCLEOTIDE SEQUENCE</scope>
    <source>
        <strain evidence="1">KUC20120723A-06</strain>
    </source>
</reference>
<evidence type="ECO:0000313" key="1">
    <source>
        <dbReference type="EMBL" id="KAH7918156.1"/>
    </source>
</evidence>
<keyword evidence="2" id="KW-1185">Reference proteome</keyword>
<evidence type="ECO:0000313" key="2">
    <source>
        <dbReference type="Proteomes" id="UP000790709"/>
    </source>
</evidence>
<accession>A0ACB8AX89</accession>
<dbReference type="EMBL" id="MU266841">
    <property type="protein sequence ID" value="KAH7918156.1"/>
    <property type="molecule type" value="Genomic_DNA"/>
</dbReference>